<protein>
    <recommendedName>
        <fullName evidence="11">Ribosomal protein S12</fullName>
    </recommendedName>
</protein>
<dbReference type="InterPro" id="IPR006032">
    <property type="entry name" value="Ribosomal_uS12"/>
</dbReference>
<evidence type="ECO:0000256" key="2">
    <source>
        <dbReference type="ARBA" id="ARBA00022980"/>
    </source>
</evidence>
<dbReference type="OrthoDB" id="37266at2759"/>
<evidence type="ECO:0000313" key="8">
    <source>
        <dbReference type="EMBL" id="KAA0145509.1"/>
    </source>
</evidence>
<dbReference type="Gene3D" id="2.40.50.140">
    <property type="entry name" value="Nucleic acid-binding proteins"/>
    <property type="match status" value="1"/>
</dbReference>
<dbReference type="PIRSF" id="PIRSF002133">
    <property type="entry name" value="Ribosomal_S12/S23"/>
    <property type="match status" value="1"/>
</dbReference>
<evidence type="ECO:0000313" key="7">
    <source>
        <dbReference type="EMBL" id="KAA0145473.1"/>
    </source>
</evidence>
<dbReference type="Pfam" id="PF00164">
    <property type="entry name" value="Ribosom_S12_S23"/>
    <property type="match status" value="1"/>
</dbReference>
<dbReference type="GO" id="GO:0003735">
    <property type="term" value="F:structural constituent of ribosome"/>
    <property type="evidence" value="ECO:0007669"/>
    <property type="project" value="InterPro"/>
</dbReference>
<gene>
    <name evidence="9" type="ORF">FNF27_10020</name>
    <name evidence="7" type="ORF">FNF28_10017</name>
    <name evidence="6" type="ORF">FNF29_10018</name>
    <name evidence="8" type="ORF">FNF31_10020</name>
</gene>
<dbReference type="NCBIfam" id="TIGR00981">
    <property type="entry name" value="rpsL_bact"/>
    <property type="match status" value="1"/>
</dbReference>
<proteinExistence type="inferred from homology"/>
<evidence type="ECO:0000256" key="3">
    <source>
        <dbReference type="ARBA" id="ARBA00023274"/>
    </source>
</evidence>
<dbReference type="SUPFAM" id="SSF50249">
    <property type="entry name" value="Nucleic acid-binding proteins"/>
    <property type="match status" value="1"/>
</dbReference>
<evidence type="ECO:0008006" key="11">
    <source>
        <dbReference type="Google" id="ProtNLM"/>
    </source>
</evidence>
<feature type="region of interest" description="Disordered" evidence="5">
    <location>
        <begin position="1"/>
        <end position="28"/>
    </location>
</feature>
<dbReference type="AlphaFoldDB" id="A0A5A8BZ30"/>
<dbReference type="PRINTS" id="PR01034">
    <property type="entry name" value="RIBOSOMALS12"/>
</dbReference>
<evidence type="ECO:0000313" key="6">
    <source>
        <dbReference type="EMBL" id="KAA0145437.1"/>
    </source>
</evidence>
<dbReference type="Proteomes" id="UP000322899">
    <property type="component" value="Mitochondrion MT"/>
</dbReference>
<keyword evidence="10" id="KW-1185">Reference proteome</keyword>
<dbReference type="FunFam" id="2.40.50.140:FF:000099">
    <property type="entry name" value="Ribosomal protein S12, mitochondrial"/>
    <property type="match status" value="1"/>
</dbReference>
<name>A0A5A8BZ30_CAFRO</name>
<organism evidence="8">
    <name type="scientific">Cafeteria roenbergensis</name>
    <name type="common">Marine flagellate</name>
    <dbReference type="NCBI Taxonomy" id="33653"/>
    <lineage>
        <taxon>Eukaryota</taxon>
        <taxon>Sar</taxon>
        <taxon>Stramenopiles</taxon>
        <taxon>Bigyra</taxon>
        <taxon>Opalozoa</taxon>
        <taxon>Bicosoecida</taxon>
        <taxon>Cafeteriaceae</taxon>
        <taxon>Cafeteria</taxon>
    </lineage>
</organism>
<evidence type="ECO:0000256" key="5">
    <source>
        <dbReference type="SAM" id="MobiDB-lite"/>
    </source>
</evidence>
<dbReference type="EMBL" id="VLTM01000270">
    <property type="protein sequence ID" value="KAA0145509.1"/>
    <property type="molecule type" value="Genomic_DNA"/>
</dbReference>
<dbReference type="InterPro" id="IPR012340">
    <property type="entry name" value="NA-bd_OB-fold"/>
</dbReference>
<dbReference type="PANTHER" id="PTHR11652">
    <property type="entry name" value="30S RIBOSOMAL PROTEIN S12 FAMILY MEMBER"/>
    <property type="match status" value="1"/>
</dbReference>
<geneLocation type="mitochondrion" evidence="8"/>
<dbReference type="EMBL" id="VLTL01000396">
    <property type="protein sequence ID" value="KAA0145473.1"/>
    <property type="molecule type" value="Genomic_DNA"/>
</dbReference>
<dbReference type="Proteomes" id="UP000324907">
    <property type="component" value="Mitochondrion MT"/>
</dbReference>
<keyword evidence="3 4" id="KW-0687">Ribonucleoprotein</keyword>
<evidence type="ECO:0000256" key="1">
    <source>
        <dbReference type="ARBA" id="ARBA00005657"/>
    </source>
</evidence>
<comment type="caution">
    <text evidence="8">The sequence shown here is derived from an EMBL/GenBank/DDBJ whole genome shotgun (WGS) entry which is preliminary data.</text>
</comment>
<dbReference type="GO" id="GO:0015935">
    <property type="term" value="C:small ribosomal subunit"/>
    <property type="evidence" value="ECO:0007669"/>
    <property type="project" value="InterPro"/>
</dbReference>
<dbReference type="EMBL" id="VLTN01000170">
    <property type="protein sequence ID" value="KAA0145437.1"/>
    <property type="molecule type" value="Genomic_DNA"/>
</dbReference>
<reference evidence="8 10" key="1">
    <citation type="submission" date="2019-07" db="EMBL/GenBank/DDBJ databases">
        <title>Genomes of Cafeteria roenbergensis.</title>
        <authorList>
            <person name="Fischer M.G."/>
            <person name="Hackl T."/>
            <person name="Roman M."/>
        </authorList>
    </citation>
    <scope>NUCLEOTIDE SEQUENCE [LARGE SCALE GENOMIC DNA]</scope>
    <source>
        <strain evidence="6 10">BVI</strain>
        <strain evidence="8">Cflag</strain>
        <strain evidence="9">E4-10P</strain>
        <strain evidence="7">RCC970-E3</strain>
    </source>
</reference>
<dbReference type="OMA" id="VCIRVYT"/>
<dbReference type="GO" id="GO:0006412">
    <property type="term" value="P:translation"/>
    <property type="evidence" value="ECO:0007669"/>
    <property type="project" value="InterPro"/>
</dbReference>
<dbReference type="CDD" id="cd03368">
    <property type="entry name" value="Ribosomal_S12"/>
    <property type="match status" value="1"/>
</dbReference>
<evidence type="ECO:0000313" key="9">
    <source>
        <dbReference type="EMBL" id="KAA0158027.1"/>
    </source>
</evidence>
<dbReference type="PROSITE" id="PS00055">
    <property type="entry name" value="RIBOSOMAL_S12"/>
    <property type="match status" value="1"/>
</dbReference>
<sequence>MATRSQLIENQRKKKFRSAKKAALQGNPQKKGTIVKLIVRSPKKPNSANRKLAYVRLVTGKKVYGYIGGMGKHGLQEHSVVLIRGGRIKDLPGVKYRLIHGVYDFPGTSGRRTARSKYGAKSPFVT</sequence>
<dbReference type="InterPro" id="IPR005679">
    <property type="entry name" value="Ribosomal_uS12_bac"/>
</dbReference>
<dbReference type="Proteomes" id="UP000323011">
    <property type="component" value="Mitochondrion MT"/>
</dbReference>
<evidence type="ECO:0000256" key="4">
    <source>
        <dbReference type="RuleBase" id="RU003622"/>
    </source>
</evidence>
<comment type="similarity">
    <text evidence="1 4">Belongs to the universal ribosomal protein uS12 family.</text>
</comment>
<evidence type="ECO:0000313" key="10">
    <source>
        <dbReference type="Proteomes" id="UP000323011"/>
    </source>
</evidence>
<keyword evidence="8" id="KW-0496">Mitochondrion</keyword>
<accession>A0A5A8BZ30</accession>
<dbReference type="EMBL" id="VLTO01000218">
    <property type="protein sequence ID" value="KAA0158027.1"/>
    <property type="molecule type" value="Genomic_DNA"/>
</dbReference>
<dbReference type="Proteomes" id="UP000325113">
    <property type="component" value="Mitochondrion MT"/>
</dbReference>
<keyword evidence="2 4" id="KW-0689">Ribosomal protein</keyword>